<evidence type="ECO:0000313" key="3">
    <source>
        <dbReference type="Proteomes" id="UP000640274"/>
    </source>
</evidence>
<accession>A0A934MNV4</accession>
<keyword evidence="1" id="KW-0812">Transmembrane</keyword>
<gene>
    <name evidence="2" type="ORF">JFN88_02640</name>
</gene>
<dbReference type="Proteomes" id="UP000640274">
    <property type="component" value="Unassembled WGS sequence"/>
</dbReference>
<keyword evidence="1" id="KW-1133">Transmembrane helix</keyword>
<comment type="caution">
    <text evidence="2">The sequence shown here is derived from an EMBL/GenBank/DDBJ whole genome shotgun (WGS) entry which is preliminary data.</text>
</comment>
<keyword evidence="3" id="KW-1185">Reference proteome</keyword>
<protein>
    <submittedName>
        <fullName evidence="2">Uncharacterized protein</fullName>
    </submittedName>
</protein>
<keyword evidence="1" id="KW-0472">Membrane</keyword>
<proteinExistence type="predicted"/>
<dbReference type="EMBL" id="JAELUP010000005">
    <property type="protein sequence ID" value="MBJ6360218.1"/>
    <property type="molecule type" value="Genomic_DNA"/>
</dbReference>
<name>A0A934MNV4_9BACL</name>
<dbReference type="AlphaFoldDB" id="A0A934MNV4"/>
<evidence type="ECO:0000256" key="1">
    <source>
        <dbReference type="SAM" id="Phobius"/>
    </source>
</evidence>
<sequence>MYVFLSVWVILIVVGVVGTMWYTDHTKRALTAQLEAQTASKLAVMQQHYEERIEAVEKSFADEILNLGSKVESLNELLTFTKDNASNRTDNSNKLYTQINEVKKKLNELEKNLEVLK</sequence>
<evidence type="ECO:0000313" key="2">
    <source>
        <dbReference type="EMBL" id="MBJ6360218.1"/>
    </source>
</evidence>
<organism evidence="2 3">
    <name type="scientific">Paenibacillus roseus</name>
    <dbReference type="NCBI Taxonomy" id="2798579"/>
    <lineage>
        <taxon>Bacteria</taxon>
        <taxon>Bacillati</taxon>
        <taxon>Bacillota</taxon>
        <taxon>Bacilli</taxon>
        <taxon>Bacillales</taxon>
        <taxon>Paenibacillaceae</taxon>
        <taxon>Paenibacillus</taxon>
    </lineage>
</organism>
<feature type="transmembrane region" description="Helical" evidence="1">
    <location>
        <begin position="6"/>
        <end position="23"/>
    </location>
</feature>
<reference evidence="2" key="1">
    <citation type="submission" date="2020-12" db="EMBL/GenBank/DDBJ databases">
        <authorList>
            <person name="Huq M.A."/>
        </authorList>
    </citation>
    <scope>NUCLEOTIDE SEQUENCE</scope>
    <source>
        <strain evidence="2">MAHUQ-46</strain>
    </source>
</reference>